<name>A0A1H7GR03_RUMAL</name>
<organism evidence="1 2">
    <name type="scientific">Ruminococcus albus</name>
    <dbReference type="NCBI Taxonomy" id="1264"/>
    <lineage>
        <taxon>Bacteria</taxon>
        <taxon>Bacillati</taxon>
        <taxon>Bacillota</taxon>
        <taxon>Clostridia</taxon>
        <taxon>Eubacteriales</taxon>
        <taxon>Oscillospiraceae</taxon>
        <taxon>Ruminococcus</taxon>
    </lineage>
</organism>
<proteinExistence type="predicted"/>
<dbReference type="AlphaFoldDB" id="A0A1H7GR03"/>
<evidence type="ECO:0000313" key="1">
    <source>
        <dbReference type="EMBL" id="SEK40596.1"/>
    </source>
</evidence>
<dbReference type="Proteomes" id="UP000186015">
    <property type="component" value="Unassembled WGS sequence"/>
</dbReference>
<dbReference type="EMBL" id="FOAT01000002">
    <property type="protein sequence ID" value="SEK40596.1"/>
    <property type="molecule type" value="Genomic_DNA"/>
</dbReference>
<evidence type="ECO:0008006" key="3">
    <source>
        <dbReference type="Google" id="ProtNLM"/>
    </source>
</evidence>
<dbReference type="Gene3D" id="3.40.50.200">
    <property type="entry name" value="Peptidase S8/S53 domain"/>
    <property type="match status" value="1"/>
</dbReference>
<evidence type="ECO:0000313" key="2">
    <source>
        <dbReference type="Proteomes" id="UP000186015"/>
    </source>
</evidence>
<dbReference type="InterPro" id="IPR036852">
    <property type="entry name" value="Peptidase_S8/S53_dom_sf"/>
</dbReference>
<accession>A0A1H7GR03</accession>
<protein>
    <recommendedName>
        <fullName evidence="3">Peptidase S8/S53 domain-containing protein</fullName>
    </recommendedName>
</protein>
<sequence length="363" mass="40605">MATFTAIVTRLLRHAFTGKKHNEKQGVTIRPAFCVLEDKNMMKFNLAVIDTALNIDAIPESIRNKIVIKDYFGRDTKATHSAMVINTILKYTNADLIEKIYLYNIFTKEHQGSGLAAFNALEDILKNNDVDIIIMSVTLANKERYEQTKDICKRLALSGVTIIAADSNRPSDGLCYPFSFECVYGISQGAFTEKPYYCVNDMETKHISGDAEAEFINCGKIGSCLFGGTSKAVPKFAAAIINAFVDENDNSCDKIEAWIKKNTLSEEDNIIHQIRENALSCEFSQEILDELSGYISECPVDISCLGETSPTFELCELGSCELFKFLTYMLDKFRISATPEKMRYTDFATIGSLCAYIGEKIHK</sequence>
<gene>
    <name evidence="1" type="ORF">SAMN05216469_102232</name>
</gene>
<dbReference type="SUPFAM" id="SSF52743">
    <property type="entry name" value="Subtilisin-like"/>
    <property type="match status" value="1"/>
</dbReference>
<dbReference type="GO" id="GO:0006508">
    <property type="term" value="P:proteolysis"/>
    <property type="evidence" value="ECO:0007669"/>
    <property type="project" value="InterPro"/>
</dbReference>
<dbReference type="GO" id="GO:0004252">
    <property type="term" value="F:serine-type endopeptidase activity"/>
    <property type="evidence" value="ECO:0007669"/>
    <property type="project" value="InterPro"/>
</dbReference>
<reference evidence="1 2" key="1">
    <citation type="submission" date="2016-10" db="EMBL/GenBank/DDBJ databases">
        <authorList>
            <person name="de Groot N.N."/>
        </authorList>
    </citation>
    <scope>NUCLEOTIDE SEQUENCE [LARGE SCALE GENOMIC DNA]</scope>
    <source>
        <strain evidence="1 2">KH2T6</strain>
    </source>
</reference>